<evidence type="ECO:0000313" key="2">
    <source>
        <dbReference type="EMBL" id="AUP79970.1"/>
    </source>
</evidence>
<evidence type="ECO:0000256" key="1">
    <source>
        <dbReference type="SAM" id="SignalP"/>
    </source>
</evidence>
<keyword evidence="3" id="KW-1185">Reference proteome</keyword>
<organism evidence="2 3">
    <name type="scientific">Flavivirga eckloniae</name>
    <dbReference type="NCBI Taxonomy" id="1803846"/>
    <lineage>
        <taxon>Bacteria</taxon>
        <taxon>Pseudomonadati</taxon>
        <taxon>Bacteroidota</taxon>
        <taxon>Flavobacteriia</taxon>
        <taxon>Flavobacteriales</taxon>
        <taxon>Flavobacteriaceae</taxon>
        <taxon>Flavivirga</taxon>
    </lineage>
</organism>
<evidence type="ECO:0000313" key="3">
    <source>
        <dbReference type="Proteomes" id="UP000235826"/>
    </source>
</evidence>
<dbReference type="EMBL" id="CP025791">
    <property type="protein sequence ID" value="AUP79970.1"/>
    <property type="molecule type" value="Genomic_DNA"/>
</dbReference>
<name>A0A2K9PSD5_9FLAO</name>
<dbReference type="RefSeq" id="WP_102756622.1">
    <property type="nucleotide sequence ID" value="NZ_CP025791.1"/>
</dbReference>
<keyword evidence="1" id="KW-0732">Signal</keyword>
<dbReference type="AlphaFoldDB" id="A0A2K9PSD5"/>
<proteinExistence type="predicted"/>
<reference evidence="2 3" key="1">
    <citation type="submission" date="2018-01" db="EMBL/GenBank/DDBJ databases">
        <title>Complete genome sequence of Flavivirga eckloniae ECD14 isolated from seaweed Ecklonia cava.</title>
        <authorList>
            <person name="Lee J.H."/>
            <person name="Baik K.S."/>
            <person name="Seong C.N."/>
        </authorList>
    </citation>
    <scope>NUCLEOTIDE SEQUENCE [LARGE SCALE GENOMIC DNA]</scope>
    <source>
        <strain evidence="2 3">ECD14</strain>
    </source>
</reference>
<evidence type="ECO:0008006" key="4">
    <source>
        <dbReference type="Google" id="ProtNLM"/>
    </source>
</evidence>
<protein>
    <recommendedName>
        <fullName evidence="4">DUF4468 domain-containing protein</fullName>
    </recommendedName>
</protein>
<accession>A0A2K9PSD5</accession>
<dbReference type="OrthoDB" id="708866at2"/>
<feature type="signal peptide" evidence="1">
    <location>
        <begin position="1"/>
        <end position="18"/>
    </location>
</feature>
<dbReference type="Proteomes" id="UP000235826">
    <property type="component" value="Chromosome"/>
</dbReference>
<feature type="chain" id="PRO_5014953620" description="DUF4468 domain-containing protein" evidence="1">
    <location>
        <begin position="19"/>
        <end position="210"/>
    </location>
</feature>
<gene>
    <name evidence="2" type="ORF">C1H87_15170</name>
</gene>
<sequence length="210" mass="23721">MKSIIPLAIILISSFINAQNTNDSKFVYGENGLEPRHITIDIKGMDMDEMQTKAEEWLNEKYEAPKGKSDSNNDKKIKPGKSITAYEIYEDNEGDATGKANNNKKLRFTGFTNNAICIGKGADYSCETVEYTIELRLRDGDLRFKPIKLTYKGASDKKEQTINLKKNKFAKNGAIIDGYEKASSQIETLLNSLRRSIVNYLTGKAQEEEW</sequence>
<dbReference type="KEGG" id="fek:C1H87_15170"/>